<gene>
    <name evidence="1" type="ORF">GCM10007384_28870</name>
</gene>
<dbReference type="AlphaFoldDB" id="A0A918JX10"/>
<sequence>MGMLQVNKTRIFIGFIAIFSLLISCDEEKKDCKISTTILSRLILKKFEKIELQSLYINKIKSDHLLHVNSKGRYIKITPFVFNELEKGTTIFTINDSLHYSISDIKKESIQRQTMTRKIWDCNLVSYKVNDSLQYHHQILTIYRK</sequence>
<keyword evidence="2" id="KW-1185">Reference proteome</keyword>
<proteinExistence type="predicted"/>
<dbReference type="RefSeq" id="WP_155837859.1">
    <property type="nucleotide sequence ID" value="NZ_CP196409.1"/>
</dbReference>
<name>A0A918JX10_9FLAO</name>
<evidence type="ECO:0000313" key="2">
    <source>
        <dbReference type="Proteomes" id="UP000601108"/>
    </source>
</evidence>
<dbReference type="EMBL" id="BMWS01000021">
    <property type="protein sequence ID" value="GGX26043.1"/>
    <property type="molecule type" value="Genomic_DNA"/>
</dbReference>
<reference evidence="1 2" key="1">
    <citation type="journal article" date="2014" name="Int. J. Syst. Evol. Microbiol.">
        <title>Complete genome sequence of Corynebacterium casei LMG S-19264T (=DSM 44701T), isolated from a smear-ripened cheese.</title>
        <authorList>
            <consortium name="US DOE Joint Genome Institute (JGI-PGF)"/>
            <person name="Walter F."/>
            <person name="Albersmeier A."/>
            <person name="Kalinowski J."/>
            <person name="Ruckert C."/>
        </authorList>
    </citation>
    <scope>NUCLEOTIDE SEQUENCE [LARGE SCALE GENOMIC DNA]</scope>
    <source>
        <strain evidence="1 2">KCTC 12285</strain>
    </source>
</reference>
<accession>A0A918JX10</accession>
<dbReference type="Proteomes" id="UP000601108">
    <property type="component" value="Unassembled WGS sequence"/>
</dbReference>
<evidence type="ECO:0000313" key="1">
    <source>
        <dbReference type="EMBL" id="GGX26043.1"/>
    </source>
</evidence>
<protein>
    <submittedName>
        <fullName evidence="1">Uncharacterized protein</fullName>
    </submittedName>
</protein>
<organism evidence="1 2">
    <name type="scientific">Aquimarina muelleri</name>
    <dbReference type="NCBI Taxonomy" id="279356"/>
    <lineage>
        <taxon>Bacteria</taxon>
        <taxon>Pseudomonadati</taxon>
        <taxon>Bacteroidota</taxon>
        <taxon>Flavobacteriia</taxon>
        <taxon>Flavobacteriales</taxon>
        <taxon>Flavobacteriaceae</taxon>
        <taxon>Aquimarina</taxon>
    </lineage>
</organism>
<comment type="caution">
    <text evidence="1">The sequence shown here is derived from an EMBL/GenBank/DDBJ whole genome shotgun (WGS) entry which is preliminary data.</text>
</comment>